<dbReference type="EMBL" id="JMSN01000073">
    <property type="protein sequence ID" value="KDN42075.1"/>
    <property type="molecule type" value="Genomic_DNA"/>
</dbReference>
<dbReference type="OrthoDB" id="3239304at2759"/>
<feature type="compositionally biased region" description="Polar residues" evidence="1">
    <location>
        <begin position="268"/>
        <end position="278"/>
    </location>
</feature>
<feature type="compositionally biased region" description="Basic and acidic residues" evidence="1">
    <location>
        <begin position="252"/>
        <end position="262"/>
    </location>
</feature>
<feature type="transmembrane region" description="Helical" evidence="2">
    <location>
        <begin position="79"/>
        <end position="102"/>
    </location>
</feature>
<dbReference type="GeneID" id="25264848"/>
<feature type="compositionally biased region" description="Low complexity" evidence="1">
    <location>
        <begin position="236"/>
        <end position="250"/>
    </location>
</feature>
<feature type="region of interest" description="Disordered" evidence="1">
    <location>
        <begin position="195"/>
        <end position="330"/>
    </location>
</feature>
<feature type="transmembrane region" description="Helical" evidence="2">
    <location>
        <begin position="143"/>
        <end position="169"/>
    </location>
</feature>
<keyword evidence="4" id="KW-1185">Reference proteome</keyword>
<keyword evidence="2" id="KW-1133">Transmembrane helix</keyword>
<dbReference type="AlphaFoldDB" id="A0A066VU31"/>
<dbReference type="InParanoid" id="A0A066VU31"/>
<dbReference type="RefSeq" id="XP_013241939.1">
    <property type="nucleotide sequence ID" value="XM_013386485.1"/>
</dbReference>
<evidence type="ECO:0000256" key="2">
    <source>
        <dbReference type="SAM" id="Phobius"/>
    </source>
</evidence>
<dbReference type="STRING" id="1037660.A0A066VU31"/>
<protein>
    <submittedName>
        <fullName evidence="3">Uncharacterized protein</fullName>
    </submittedName>
</protein>
<evidence type="ECO:0000313" key="3">
    <source>
        <dbReference type="EMBL" id="KDN42075.1"/>
    </source>
</evidence>
<dbReference type="Proteomes" id="UP000027361">
    <property type="component" value="Unassembled WGS sequence"/>
</dbReference>
<feature type="transmembrane region" description="Helical" evidence="2">
    <location>
        <begin position="47"/>
        <end position="72"/>
    </location>
</feature>
<accession>A0A066VU31</accession>
<proteinExistence type="predicted"/>
<evidence type="ECO:0000313" key="4">
    <source>
        <dbReference type="Proteomes" id="UP000027361"/>
    </source>
</evidence>
<keyword evidence="2" id="KW-0812">Transmembrane</keyword>
<sequence>MARQPCCCIPNRGAVASLSLIAIIIATLFLAGTFVIISTNAMNTPLVIPAVIFGFTNLLLFVASWVGFFGAILRKRRAVAFYAVVLTILWVCTFIIGLWNVVVVFKNRGMVIDSCVAKSYAQAHGGPFDSKTSKDDCTHAHNILASVIVSVWVVYQLLDLWFITVVYALRRDLIEKDMQEKRFLEQSYVVNSGAAAYRPGSSSRTSEESKMSARSGQAVSVPYRPTGGRQPMGPYVSAAHPAGVPAASAADTSEKKTTDARDIGSAPDSISTTKTSGQAKRMSMGRTINITIEQDTDWQHEPTPTSHYQDAPLSAQPGSIFQSRYDQRYG</sequence>
<comment type="caution">
    <text evidence="3">The sequence shown here is derived from an EMBL/GenBank/DDBJ whole genome shotgun (WGS) entry which is preliminary data.</text>
</comment>
<keyword evidence="2" id="KW-0472">Membrane</keyword>
<dbReference type="HOGENOM" id="CLU_842462_0_0_1"/>
<gene>
    <name evidence="3" type="ORF">K437DRAFT_258006</name>
</gene>
<organism evidence="3 4">
    <name type="scientific">Tilletiaria anomala (strain ATCC 24038 / CBS 436.72 / UBC 951)</name>
    <dbReference type="NCBI Taxonomy" id="1037660"/>
    <lineage>
        <taxon>Eukaryota</taxon>
        <taxon>Fungi</taxon>
        <taxon>Dikarya</taxon>
        <taxon>Basidiomycota</taxon>
        <taxon>Ustilaginomycotina</taxon>
        <taxon>Exobasidiomycetes</taxon>
        <taxon>Georgefischeriales</taxon>
        <taxon>Tilletiariaceae</taxon>
        <taxon>Tilletiaria</taxon>
    </lineage>
</organism>
<evidence type="ECO:0000256" key="1">
    <source>
        <dbReference type="SAM" id="MobiDB-lite"/>
    </source>
</evidence>
<reference evidence="3 4" key="1">
    <citation type="submission" date="2014-05" db="EMBL/GenBank/DDBJ databases">
        <title>Draft genome sequence of a rare smut relative, Tilletiaria anomala UBC 951.</title>
        <authorList>
            <consortium name="DOE Joint Genome Institute"/>
            <person name="Toome M."/>
            <person name="Kuo A."/>
            <person name="Henrissat B."/>
            <person name="Lipzen A."/>
            <person name="Tritt A."/>
            <person name="Yoshinaga Y."/>
            <person name="Zane M."/>
            <person name="Barry K."/>
            <person name="Grigoriev I.V."/>
            <person name="Spatafora J.W."/>
            <person name="Aimea M.C."/>
        </authorList>
    </citation>
    <scope>NUCLEOTIDE SEQUENCE [LARGE SCALE GENOMIC DNA]</scope>
    <source>
        <strain evidence="3 4">UBC 951</strain>
    </source>
</reference>
<feature type="transmembrane region" description="Helical" evidence="2">
    <location>
        <begin position="20"/>
        <end position="41"/>
    </location>
</feature>
<name>A0A066VU31_TILAU</name>